<dbReference type="InterPro" id="IPR000642">
    <property type="entry name" value="Peptidase_M41"/>
</dbReference>
<dbReference type="PANTHER" id="PTHR23076:SF97">
    <property type="entry name" value="ATP-DEPENDENT ZINC METALLOPROTEASE YME1L1"/>
    <property type="match status" value="1"/>
</dbReference>
<dbReference type="PROSITE" id="PS00674">
    <property type="entry name" value="AAA"/>
    <property type="match status" value="1"/>
</dbReference>
<dbReference type="SUPFAM" id="SSF52540">
    <property type="entry name" value="P-loop containing nucleoside triphosphate hydrolases"/>
    <property type="match status" value="1"/>
</dbReference>
<evidence type="ECO:0000256" key="2">
    <source>
        <dbReference type="SAM" id="Coils"/>
    </source>
</evidence>
<keyword evidence="1" id="KW-0067">ATP-binding</keyword>
<dbReference type="GO" id="GO:0004222">
    <property type="term" value="F:metalloendopeptidase activity"/>
    <property type="evidence" value="ECO:0007669"/>
    <property type="project" value="InterPro"/>
</dbReference>
<dbReference type="InterPro" id="IPR027417">
    <property type="entry name" value="P-loop_NTPase"/>
</dbReference>
<dbReference type="Pfam" id="PF01434">
    <property type="entry name" value="Peptidase_M41"/>
    <property type="match status" value="1"/>
</dbReference>
<dbReference type="CDD" id="cd19481">
    <property type="entry name" value="RecA-like_protease"/>
    <property type="match status" value="1"/>
</dbReference>
<dbReference type="Gene3D" id="1.10.8.60">
    <property type="match status" value="1"/>
</dbReference>
<dbReference type="GO" id="GO:0005524">
    <property type="term" value="F:ATP binding"/>
    <property type="evidence" value="ECO:0007669"/>
    <property type="project" value="UniProtKB-KW"/>
</dbReference>
<dbReference type="InterPro" id="IPR037219">
    <property type="entry name" value="Peptidase_M41-like"/>
</dbReference>
<dbReference type="Gene3D" id="1.20.58.760">
    <property type="entry name" value="Peptidase M41"/>
    <property type="match status" value="1"/>
</dbReference>
<name>A0A1S7P1W0_9HYPH</name>
<keyword evidence="1" id="KW-0547">Nucleotide-binding</keyword>
<accession>A0A1S7P1W0</accession>
<dbReference type="EMBL" id="FBWK01000011">
    <property type="protein sequence ID" value="CUX14768.1"/>
    <property type="molecule type" value="Genomic_DNA"/>
</dbReference>
<dbReference type="InterPro" id="IPR003593">
    <property type="entry name" value="AAA+_ATPase"/>
</dbReference>
<sequence>MPKTAVQRSETLETTTYAHAIKVALRRCGLFLKKGSDRDRVVAIVFPPDAVFESYEVALGKVLTQSGLAQRYAITRIVLNKRGQTFAADAVLEVSRGEGVIVIVEHGAVIPQEVLVAVDGVVAVGGIKPFHLVAAAKEVWGAEVPLEAARALCAHSPKLVFLAMRRGRPIDVVLRKLAQPEGPAKGRWEPHIEDLEGYGPAKAWALDMVQDLAAWKKGQISWRDVDAGLLLSGPPGTGKTLFASALARSCGATFIPASCAKWQSKGHLGDMLGAMRASFKDALDQAPTVLLIDEIDSIGDRATFRGDNAGYSMQVVNALLELLDGAESREGVVVIAATNNPAHVDPALRRPGRLDRQIVLELPDRAARAKILATHLGDRIPREELKDISVALSGYSGAHIEQLARSAKRIARRAGRDVQLKDLLELVPPTLPLQGDALRSVCVHEAGHALVGMVLEVGTLDMIVVARDSGQYEDSYGHVQWTRPKVHNRNRQSYLNEIAMLLGGMAAERVHLGTEYDGSGGGLGSDLQQAVDLATRMLSNLGLEALQFHHATTSMELDELRRSDSVIRRRVERLLREQLERAEQIVRERRNLMEALVAILKDREVILGTEVMKLFRDNPGSGSAA</sequence>
<dbReference type="PANTHER" id="PTHR23076">
    <property type="entry name" value="METALLOPROTEASE M41 FTSH"/>
    <property type="match status" value="1"/>
</dbReference>
<dbReference type="AlphaFoldDB" id="A0A1S7P1W0"/>
<dbReference type="GO" id="GO:0006508">
    <property type="term" value="P:proteolysis"/>
    <property type="evidence" value="ECO:0007669"/>
    <property type="project" value="InterPro"/>
</dbReference>
<dbReference type="SMART" id="SM00382">
    <property type="entry name" value="AAA"/>
    <property type="match status" value="1"/>
</dbReference>
<evidence type="ECO:0000313" key="4">
    <source>
        <dbReference type="EMBL" id="CUX14768.1"/>
    </source>
</evidence>
<dbReference type="RefSeq" id="WP_080842039.1">
    <property type="nucleotide sequence ID" value="NZ_LT009723.1"/>
</dbReference>
<gene>
    <name evidence="4" type="ORF">AGR3A_Cc190124</name>
</gene>
<organism evidence="4 5">
    <name type="scientific">Agrobacterium tomkonis CFBP 6623</name>
    <dbReference type="NCBI Taxonomy" id="1183432"/>
    <lineage>
        <taxon>Bacteria</taxon>
        <taxon>Pseudomonadati</taxon>
        <taxon>Pseudomonadota</taxon>
        <taxon>Alphaproteobacteria</taxon>
        <taxon>Hyphomicrobiales</taxon>
        <taxon>Rhizobiaceae</taxon>
        <taxon>Rhizobium/Agrobacterium group</taxon>
        <taxon>Agrobacterium</taxon>
        <taxon>Agrobacterium tumefaciens complex</taxon>
    </lineage>
</organism>
<evidence type="ECO:0000313" key="5">
    <source>
        <dbReference type="Proteomes" id="UP000191988"/>
    </source>
</evidence>
<dbReference type="Proteomes" id="UP000191988">
    <property type="component" value="Unassembled WGS sequence"/>
</dbReference>
<dbReference type="InterPro" id="IPR003959">
    <property type="entry name" value="ATPase_AAA_core"/>
</dbReference>
<dbReference type="SUPFAM" id="SSF140990">
    <property type="entry name" value="FtsH protease domain-like"/>
    <property type="match status" value="1"/>
</dbReference>
<feature type="domain" description="AAA+ ATPase" evidence="3">
    <location>
        <begin position="225"/>
        <end position="364"/>
    </location>
</feature>
<dbReference type="InterPro" id="IPR003960">
    <property type="entry name" value="ATPase_AAA_CS"/>
</dbReference>
<keyword evidence="2" id="KW-0175">Coiled coil</keyword>
<feature type="coiled-coil region" evidence="2">
    <location>
        <begin position="568"/>
        <end position="595"/>
    </location>
</feature>
<dbReference type="GO" id="GO:0004176">
    <property type="term" value="F:ATP-dependent peptidase activity"/>
    <property type="evidence" value="ECO:0007669"/>
    <property type="project" value="InterPro"/>
</dbReference>
<keyword evidence="5" id="KW-1185">Reference proteome</keyword>
<evidence type="ECO:0000259" key="3">
    <source>
        <dbReference type="SMART" id="SM00382"/>
    </source>
</evidence>
<reference evidence="5" key="1">
    <citation type="submission" date="2016-01" db="EMBL/GenBank/DDBJ databases">
        <authorList>
            <person name="Regsiter A."/>
            <person name="william w."/>
        </authorList>
    </citation>
    <scope>NUCLEOTIDE SEQUENCE [LARGE SCALE GENOMIC DNA]</scope>
    <source>
        <strain evidence="5">CFBP 6623</strain>
    </source>
</reference>
<dbReference type="GO" id="GO:0005886">
    <property type="term" value="C:plasma membrane"/>
    <property type="evidence" value="ECO:0007669"/>
    <property type="project" value="TreeGrafter"/>
</dbReference>
<comment type="similarity">
    <text evidence="1">Belongs to the AAA ATPase family.</text>
</comment>
<dbReference type="STRING" id="1183432.AGR3A_Cc190124"/>
<protein>
    <submittedName>
        <fullName evidence="4">AAA ATPase central domain protein</fullName>
    </submittedName>
</protein>
<proteinExistence type="inferred from homology"/>
<dbReference type="Gene3D" id="3.40.50.300">
    <property type="entry name" value="P-loop containing nucleotide triphosphate hydrolases"/>
    <property type="match status" value="1"/>
</dbReference>
<dbReference type="GO" id="GO:0030163">
    <property type="term" value="P:protein catabolic process"/>
    <property type="evidence" value="ECO:0007669"/>
    <property type="project" value="TreeGrafter"/>
</dbReference>
<evidence type="ECO:0000256" key="1">
    <source>
        <dbReference type="RuleBase" id="RU003651"/>
    </source>
</evidence>
<dbReference type="GO" id="GO:0016887">
    <property type="term" value="F:ATP hydrolysis activity"/>
    <property type="evidence" value="ECO:0007669"/>
    <property type="project" value="InterPro"/>
</dbReference>
<dbReference type="Pfam" id="PF00004">
    <property type="entry name" value="AAA"/>
    <property type="match status" value="1"/>
</dbReference>